<dbReference type="STRING" id="1198029.A0A1U7LUU9"/>
<evidence type="ECO:0000256" key="2">
    <source>
        <dbReference type="ARBA" id="ARBA00022980"/>
    </source>
</evidence>
<sequence>MKIEQCSFSGNKIYPGNGQIYVRGDNKTFRFVSSKSASLFHQRKNPRKILWTVLCRRMHKKGITEEEKKKRTRRTMKFQRAIVGANLDVLKERRTQRPEVRAAQRSEAIKAAKDKKAAKETEKKLAKAKTQATQAQKNITKVSKQGARGANVKVAAKSR</sequence>
<dbReference type="InterPro" id="IPR000988">
    <property type="entry name" value="Ribosomal_eL24-rel_N"/>
</dbReference>
<dbReference type="GO" id="GO:0002181">
    <property type="term" value="P:cytoplasmic translation"/>
    <property type="evidence" value="ECO:0007669"/>
    <property type="project" value="TreeGrafter"/>
</dbReference>
<dbReference type="InterPro" id="IPR038630">
    <property type="entry name" value="L24e/L24_sf"/>
</dbReference>
<protein>
    <submittedName>
        <fullName evidence="6">60S ribosomal protein L24-A</fullName>
    </submittedName>
</protein>
<dbReference type="OMA" id="PGHGKKM"/>
<feature type="domain" description="Large ribosomal subunit protein eL24-related N-terminal" evidence="5">
    <location>
        <begin position="1"/>
        <end position="66"/>
    </location>
</feature>
<name>A0A1U7LUU9_NEOID</name>
<evidence type="ECO:0000313" key="7">
    <source>
        <dbReference type="Proteomes" id="UP000186594"/>
    </source>
</evidence>
<keyword evidence="7" id="KW-1185">Reference proteome</keyword>
<organism evidence="6 7">
    <name type="scientific">Neolecta irregularis (strain DAH-3)</name>
    <dbReference type="NCBI Taxonomy" id="1198029"/>
    <lineage>
        <taxon>Eukaryota</taxon>
        <taxon>Fungi</taxon>
        <taxon>Dikarya</taxon>
        <taxon>Ascomycota</taxon>
        <taxon>Taphrinomycotina</taxon>
        <taxon>Neolectales</taxon>
        <taxon>Neolectaceae</taxon>
        <taxon>Neolecta</taxon>
    </lineage>
</organism>
<evidence type="ECO:0000313" key="6">
    <source>
        <dbReference type="EMBL" id="OLL26455.1"/>
    </source>
</evidence>
<dbReference type="Gene3D" id="6.10.250.1270">
    <property type="match status" value="1"/>
</dbReference>
<dbReference type="Proteomes" id="UP000186594">
    <property type="component" value="Unassembled WGS sequence"/>
</dbReference>
<keyword evidence="2 6" id="KW-0689">Ribosomal protein</keyword>
<dbReference type="GO" id="GO:0003735">
    <property type="term" value="F:structural constituent of ribosome"/>
    <property type="evidence" value="ECO:0007669"/>
    <property type="project" value="InterPro"/>
</dbReference>
<dbReference type="PANTHER" id="PTHR10792">
    <property type="entry name" value="60S RIBOSOMAL PROTEIN L24"/>
    <property type="match status" value="1"/>
</dbReference>
<proteinExistence type="inferred from homology"/>
<accession>A0A1U7LUU9</accession>
<dbReference type="CDD" id="cd00472">
    <property type="entry name" value="Ribosomal_L24e_L24"/>
    <property type="match status" value="1"/>
</dbReference>
<dbReference type="SUPFAM" id="SSF57716">
    <property type="entry name" value="Glucocorticoid receptor-like (DNA-binding domain)"/>
    <property type="match status" value="1"/>
</dbReference>
<dbReference type="OrthoDB" id="1727108at2759"/>
<evidence type="ECO:0000259" key="5">
    <source>
        <dbReference type="Pfam" id="PF01246"/>
    </source>
</evidence>
<reference evidence="6 7" key="1">
    <citation type="submission" date="2016-04" db="EMBL/GenBank/DDBJ databases">
        <title>Evolutionary innovation and constraint leading to complex multicellularity in the Ascomycota.</title>
        <authorList>
            <person name="Cisse O."/>
            <person name="Nguyen A."/>
            <person name="Hewitt D.A."/>
            <person name="Jedd G."/>
            <person name="Stajich J.E."/>
        </authorList>
    </citation>
    <scope>NUCLEOTIDE SEQUENCE [LARGE SCALE GENOMIC DNA]</scope>
    <source>
        <strain evidence="6 7">DAH-3</strain>
    </source>
</reference>
<dbReference type="Pfam" id="PF01246">
    <property type="entry name" value="Ribosomal_L24e"/>
    <property type="match status" value="1"/>
</dbReference>
<dbReference type="Gene3D" id="2.30.170.20">
    <property type="entry name" value="Ribosomal protein L24e"/>
    <property type="match status" value="1"/>
</dbReference>
<feature type="region of interest" description="Disordered" evidence="4">
    <location>
        <begin position="94"/>
        <end position="159"/>
    </location>
</feature>
<dbReference type="EMBL" id="LXFE01000181">
    <property type="protein sequence ID" value="OLL26455.1"/>
    <property type="molecule type" value="Genomic_DNA"/>
</dbReference>
<comment type="caution">
    <text evidence="6">The sequence shown here is derived from an EMBL/GenBank/DDBJ whole genome shotgun (WGS) entry which is preliminary data.</text>
</comment>
<comment type="similarity">
    <text evidence="1">Belongs to the eukaryotic ribosomal protein eL24 family.</text>
</comment>
<dbReference type="PANTHER" id="PTHR10792:SF1">
    <property type="entry name" value="RIBOSOMAL PROTEIN L24"/>
    <property type="match status" value="1"/>
</dbReference>
<evidence type="ECO:0000256" key="4">
    <source>
        <dbReference type="SAM" id="MobiDB-lite"/>
    </source>
</evidence>
<dbReference type="AlphaFoldDB" id="A0A1U7LUU9"/>
<dbReference type="InterPro" id="IPR056366">
    <property type="entry name" value="Ribosomal_eL24"/>
</dbReference>
<feature type="compositionally biased region" description="Low complexity" evidence="4">
    <location>
        <begin position="128"/>
        <end position="137"/>
    </location>
</feature>
<dbReference type="GO" id="GO:0022625">
    <property type="term" value="C:cytosolic large ribosomal subunit"/>
    <property type="evidence" value="ECO:0007669"/>
    <property type="project" value="TreeGrafter"/>
</dbReference>
<feature type="compositionally biased region" description="Basic and acidic residues" evidence="4">
    <location>
        <begin position="94"/>
        <end position="125"/>
    </location>
</feature>
<evidence type="ECO:0000256" key="3">
    <source>
        <dbReference type="ARBA" id="ARBA00023274"/>
    </source>
</evidence>
<dbReference type="GO" id="GO:0003729">
    <property type="term" value="F:mRNA binding"/>
    <property type="evidence" value="ECO:0007669"/>
    <property type="project" value="TreeGrafter"/>
</dbReference>
<dbReference type="InterPro" id="IPR023442">
    <property type="entry name" value="Ribosomal_eL24_CS"/>
</dbReference>
<evidence type="ECO:0000256" key="1">
    <source>
        <dbReference type="ARBA" id="ARBA00005647"/>
    </source>
</evidence>
<keyword evidence="3" id="KW-0687">Ribonucleoprotein</keyword>
<gene>
    <name evidence="6" type="ORF">NEOLI_001114</name>
</gene>
<dbReference type="FunFam" id="2.30.170.20:FF:000002">
    <property type="entry name" value="60S ribosomal protein L24"/>
    <property type="match status" value="1"/>
</dbReference>
<dbReference type="PROSITE" id="PS01073">
    <property type="entry name" value="RIBOSOMAL_L24E"/>
    <property type="match status" value="1"/>
</dbReference>